<gene>
    <name evidence="10" type="ORF">STSP2_00034</name>
</gene>
<comment type="function">
    <text evidence="1">Needed for flagellar regrowth and assembly.</text>
</comment>
<dbReference type="Proteomes" id="UP000189674">
    <property type="component" value="Chromosome"/>
</dbReference>
<evidence type="ECO:0000313" key="10">
    <source>
        <dbReference type="EMBL" id="AQT66896.1"/>
    </source>
</evidence>
<dbReference type="OrthoDB" id="9152601at2"/>
<keyword evidence="6" id="KW-0653">Protein transport</keyword>
<dbReference type="PANTHER" id="PTHR34982">
    <property type="entry name" value="YOP PROTEINS TRANSLOCATION PROTEIN L"/>
    <property type="match status" value="1"/>
</dbReference>
<keyword evidence="5" id="KW-1005">Bacterial flagellum biogenesis</keyword>
<dbReference type="RefSeq" id="WP_146658720.1">
    <property type="nucleotide sequence ID" value="NZ_CP019791.1"/>
</dbReference>
<accession>A0A1U9NHB1</accession>
<name>A0A1U9NHB1_9BACT</name>
<evidence type="ECO:0000256" key="8">
    <source>
        <dbReference type="SAM" id="Coils"/>
    </source>
</evidence>
<dbReference type="Pfam" id="PF02108">
    <property type="entry name" value="FliH"/>
    <property type="match status" value="1"/>
</dbReference>
<keyword evidence="10" id="KW-0282">Flagellum</keyword>
<evidence type="ECO:0000313" key="11">
    <source>
        <dbReference type="Proteomes" id="UP000189674"/>
    </source>
</evidence>
<evidence type="ECO:0000256" key="4">
    <source>
        <dbReference type="ARBA" id="ARBA00022448"/>
    </source>
</evidence>
<keyword evidence="7" id="KW-1006">Bacterial flagellum protein export</keyword>
<protein>
    <recommendedName>
        <fullName evidence="3">Flagellar assembly protein FliH</fullName>
    </recommendedName>
</protein>
<evidence type="ECO:0000256" key="1">
    <source>
        <dbReference type="ARBA" id="ARBA00003041"/>
    </source>
</evidence>
<evidence type="ECO:0000256" key="2">
    <source>
        <dbReference type="ARBA" id="ARBA00006602"/>
    </source>
</evidence>
<reference evidence="11" key="1">
    <citation type="submission" date="2017-02" db="EMBL/GenBank/DDBJ databases">
        <title>Comparative genomics and description of representatives of a novel lineage of planctomycetes thriving in anoxic sediments.</title>
        <authorList>
            <person name="Spring S."/>
            <person name="Bunk B."/>
            <person name="Sproer C."/>
        </authorList>
    </citation>
    <scope>NUCLEOTIDE SEQUENCE [LARGE SCALE GENOMIC DNA]</scope>
    <source>
        <strain evidence="11">ST-NAGAB-D1</strain>
    </source>
</reference>
<dbReference type="InterPro" id="IPR051472">
    <property type="entry name" value="T3SS_Stator/FliH"/>
</dbReference>
<evidence type="ECO:0000256" key="3">
    <source>
        <dbReference type="ARBA" id="ARBA00016507"/>
    </source>
</evidence>
<dbReference type="KEGG" id="alus:STSP2_00034"/>
<feature type="coiled-coil region" evidence="8">
    <location>
        <begin position="36"/>
        <end position="63"/>
    </location>
</feature>
<evidence type="ECO:0000256" key="6">
    <source>
        <dbReference type="ARBA" id="ARBA00022927"/>
    </source>
</evidence>
<organism evidence="10 11">
    <name type="scientific">Anaerohalosphaera lusitana</name>
    <dbReference type="NCBI Taxonomy" id="1936003"/>
    <lineage>
        <taxon>Bacteria</taxon>
        <taxon>Pseudomonadati</taxon>
        <taxon>Planctomycetota</taxon>
        <taxon>Phycisphaerae</taxon>
        <taxon>Sedimentisphaerales</taxon>
        <taxon>Anaerohalosphaeraceae</taxon>
        <taxon>Anaerohalosphaera</taxon>
    </lineage>
</organism>
<dbReference type="GO" id="GO:0005829">
    <property type="term" value="C:cytosol"/>
    <property type="evidence" value="ECO:0007669"/>
    <property type="project" value="TreeGrafter"/>
</dbReference>
<dbReference type="STRING" id="1936003.STSP2_00034"/>
<dbReference type="PANTHER" id="PTHR34982:SF1">
    <property type="entry name" value="FLAGELLAR ASSEMBLY PROTEIN FLIH"/>
    <property type="match status" value="1"/>
</dbReference>
<keyword evidence="8" id="KW-0175">Coiled coil</keyword>
<dbReference type="EMBL" id="CP019791">
    <property type="protein sequence ID" value="AQT66896.1"/>
    <property type="molecule type" value="Genomic_DNA"/>
</dbReference>
<evidence type="ECO:0000256" key="5">
    <source>
        <dbReference type="ARBA" id="ARBA00022795"/>
    </source>
</evidence>
<evidence type="ECO:0000256" key="7">
    <source>
        <dbReference type="ARBA" id="ARBA00023225"/>
    </source>
</evidence>
<dbReference type="GO" id="GO:0015031">
    <property type="term" value="P:protein transport"/>
    <property type="evidence" value="ECO:0007669"/>
    <property type="project" value="UniProtKB-KW"/>
</dbReference>
<proteinExistence type="inferred from homology"/>
<evidence type="ECO:0000259" key="9">
    <source>
        <dbReference type="Pfam" id="PF02108"/>
    </source>
</evidence>
<dbReference type="GO" id="GO:0044781">
    <property type="term" value="P:bacterial-type flagellum organization"/>
    <property type="evidence" value="ECO:0007669"/>
    <property type="project" value="UniProtKB-KW"/>
</dbReference>
<feature type="domain" description="Flagellar assembly protein FliH/Type III secretion system HrpE" evidence="9">
    <location>
        <begin position="61"/>
        <end position="185"/>
    </location>
</feature>
<dbReference type="AlphaFoldDB" id="A0A1U9NHB1"/>
<sequence length="196" mass="21153">MPEPITLNLKVPVASVELANPGEDGQDDALGDPSEIKARLAEIENIKAELTAEKQQIGQALAAIEKSGSELEQFYQQSMNEYPAQVVGLGVEIARRILAGKIEAGEYDIEAIIERAVDAAPVKEDITIRLNGKDIETLTANGAENVGRLKGVKLVADDSIGRAECVVDTPRGIVDYFVEDQLKRIVDIILNTASDE</sequence>
<keyword evidence="10" id="KW-0969">Cilium</keyword>
<comment type="similarity">
    <text evidence="2">Belongs to the FliH family.</text>
</comment>
<keyword evidence="10" id="KW-0966">Cell projection</keyword>
<keyword evidence="4" id="KW-0813">Transport</keyword>
<keyword evidence="11" id="KW-1185">Reference proteome</keyword>
<dbReference type="InterPro" id="IPR018035">
    <property type="entry name" value="Flagellar_FliH/T3SS_HrpE"/>
</dbReference>